<evidence type="ECO:0000256" key="7">
    <source>
        <dbReference type="SAM" id="MobiDB-lite"/>
    </source>
</evidence>
<evidence type="ECO:0000313" key="11">
    <source>
        <dbReference type="Proteomes" id="UP000030693"/>
    </source>
</evidence>
<dbReference type="InterPro" id="IPR006694">
    <property type="entry name" value="Fatty_acid_hydroxylase"/>
</dbReference>
<dbReference type="GO" id="GO:0005506">
    <property type="term" value="F:iron ion binding"/>
    <property type="evidence" value="ECO:0007669"/>
    <property type="project" value="InterPro"/>
</dbReference>
<feature type="transmembrane region" description="Helical" evidence="8">
    <location>
        <begin position="390"/>
        <end position="410"/>
    </location>
</feature>
<dbReference type="OrthoDB" id="6354873at2759"/>
<keyword evidence="6 8" id="KW-0472">Membrane</keyword>
<evidence type="ECO:0000256" key="5">
    <source>
        <dbReference type="ARBA" id="ARBA00023098"/>
    </source>
</evidence>
<dbReference type="GO" id="GO:0005783">
    <property type="term" value="C:endoplasmic reticulum"/>
    <property type="evidence" value="ECO:0007669"/>
    <property type="project" value="TreeGrafter"/>
</dbReference>
<dbReference type="eggNOG" id="KOG0872">
    <property type="taxonomic scope" value="Eukaryota"/>
</dbReference>
<reference evidence="10" key="1">
    <citation type="submission" date="2013-04" db="EMBL/GenBank/DDBJ databases">
        <title>The Genome Sequence of Fonticula alba ATCC 38817.</title>
        <authorList>
            <consortium name="The Broad Institute Genomics Platform"/>
            <person name="Russ C."/>
            <person name="Cuomo C."/>
            <person name="Burger G."/>
            <person name="Gray M.W."/>
            <person name="Holland P.W.H."/>
            <person name="King N."/>
            <person name="Lang F.B.F."/>
            <person name="Roger A.J."/>
            <person name="Ruiz-Trillo I."/>
            <person name="Brown M."/>
            <person name="Walker B."/>
            <person name="Young S."/>
            <person name="Zeng Q."/>
            <person name="Gargeya S."/>
            <person name="Fitzgerald M."/>
            <person name="Haas B."/>
            <person name="Abouelleil A."/>
            <person name="Allen A.W."/>
            <person name="Alvarado L."/>
            <person name="Arachchi H.M."/>
            <person name="Berlin A.M."/>
            <person name="Chapman S.B."/>
            <person name="Gainer-Dewar J."/>
            <person name="Goldberg J."/>
            <person name="Griggs A."/>
            <person name="Gujja S."/>
            <person name="Hansen M."/>
            <person name="Howarth C."/>
            <person name="Imamovic A."/>
            <person name="Ireland A."/>
            <person name="Larimer J."/>
            <person name="McCowan C."/>
            <person name="Murphy C."/>
            <person name="Pearson M."/>
            <person name="Poon T.W."/>
            <person name="Priest M."/>
            <person name="Roberts A."/>
            <person name="Saif S."/>
            <person name="Shea T."/>
            <person name="Sisk P."/>
            <person name="Sykes S."/>
            <person name="Wortman J."/>
            <person name="Nusbaum C."/>
            <person name="Birren B."/>
        </authorList>
    </citation>
    <scope>NUCLEOTIDE SEQUENCE [LARGE SCALE GENOMIC DNA]</scope>
    <source>
        <strain evidence="10">ATCC 38817</strain>
    </source>
</reference>
<sequence>MTMEAPYWLSAETSLGRVVDYIAPLRRMFYTVFPWEMSFRSLADVPDYIQGAVPFFIGSILVEAVILVWLRRQEEREQQEAADTSSSNPKAKPASGRKPTRKYKLVGFDFFDAVTSMSSGLFMLVFNQLVLNGFELRAYAYVFERFRLVTLPSDSLVVWVVGFLGVDLGYYWFHRMAHEINLFWSAGHVVHHSSDAYNATVAVRQSALQLYTSWMFYLPLALVLPPPAFHAHRMLNTLFQFWIHTELIDNIGPLEWILNTPSHHRVHHGRNPYCIDKNYAGTLIIWDRMFGTFEAERRDEEPVSYGLTHVQPTFDPWRVQFEHLARLVARAFRAPSFGDALRTLFYGPGWTFVVDDRGPCPRLGHFEDIPKVDAHSESGKMRHRPPPATGSLNVYCLLGFFLAQGAHSLAGPALGPGGTPTLMVHGAVIAFVLLTLTTVGALYSGHSWAVPLECARLLLSIGYLLLAERDLFSSAIRLSDYRVYLRLAALVQFLLFIWLVTHRNSLYKPASGGPAKAATARATTEEGASAEAASSSASSSVATATGAGGLSKRK</sequence>
<name>A0A058Z202_FONAL</name>
<dbReference type="Proteomes" id="UP000030693">
    <property type="component" value="Unassembled WGS sequence"/>
</dbReference>
<dbReference type="GO" id="GO:0016020">
    <property type="term" value="C:membrane"/>
    <property type="evidence" value="ECO:0007669"/>
    <property type="project" value="GOC"/>
</dbReference>
<feature type="transmembrane region" description="Helical" evidence="8">
    <location>
        <begin position="156"/>
        <end position="173"/>
    </location>
</feature>
<evidence type="ECO:0000259" key="9">
    <source>
        <dbReference type="Pfam" id="PF04116"/>
    </source>
</evidence>
<evidence type="ECO:0000256" key="1">
    <source>
        <dbReference type="ARBA" id="ARBA00004127"/>
    </source>
</evidence>
<dbReference type="STRING" id="691883.A0A058Z202"/>
<feature type="compositionally biased region" description="Low complexity" evidence="7">
    <location>
        <begin position="510"/>
        <end position="545"/>
    </location>
</feature>
<protein>
    <recommendedName>
        <fullName evidence="9">Fatty acid hydroxylase domain-containing protein</fullName>
    </recommendedName>
</protein>
<feature type="transmembrane region" description="Helical" evidence="8">
    <location>
        <begin position="450"/>
        <end position="467"/>
    </location>
</feature>
<dbReference type="RefSeq" id="XP_009497768.1">
    <property type="nucleotide sequence ID" value="XM_009499493.1"/>
</dbReference>
<evidence type="ECO:0000256" key="6">
    <source>
        <dbReference type="ARBA" id="ARBA00023136"/>
    </source>
</evidence>
<dbReference type="OMA" id="WAVPLEC"/>
<keyword evidence="11" id="KW-1185">Reference proteome</keyword>
<gene>
    <name evidence="10" type="ORF">H696_05673</name>
</gene>
<evidence type="ECO:0000256" key="8">
    <source>
        <dbReference type="SAM" id="Phobius"/>
    </source>
</evidence>
<dbReference type="InterPro" id="IPR051689">
    <property type="entry name" value="Sterol_desaturase/TMEM195"/>
</dbReference>
<feature type="transmembrane region" description="Helical" evidence="8">
    <location>
        <begin position="483"/>
        <end position="501"/>
    </location>
</feature>
<proteinExistence type="predicted"/>
<dbReference type="GO" id="GO:0008610">
    <property type="term" value="P:lipid biosynthetic process"/>
    <property type="evidence" value="ECO:0007669"/>
    <property type="project" value="InterPro"/>
</dbReference>
<evidence type="ECO:0000256" key="2">
    <source>
        <dbReference type="ARBA" id="ARBA00022692"/>
    </source>
</evidence>
<dbReference type="PANTHER" id="PTHR21624">
    <property type="entry name" value="STEROL DESATURASE-RELATED PROTEIN"/>
    <property type="match status" value="1"/>
</dbReference>
<accession>A0A058Z202</accession>
<evidence type="ECO:0000256" key="3">
    <source>
        <dbReference type="ARBA" id="ARBA00022989"/>
    </source>
</evidence>
<dbReference type="AlphaFoldDB" id="A0A058Z202"/>
<keyword evidence="2 8" id="KW-0812">Transmembrane</keyword>
<evidence type="ECO:0000256" key="4">
    <source>
        <dbReference type="ARBA" id="ARBA00023002"/>
    </source>
</evidence>
<evidence type="ECO:0000313" key="10">
    <source>
        <dbReference type="EMBL" id="KCV67948.1"/>
    </source>
</evidence>
<feature type="region of interest" description="Disordered" evidence="7">
    <location>
        <begin position="78"/>
        <end position="98"/>
    </location>
</feature>
<dbReference type="GeneID" id="20530398"/>
<keyword evidence="4" id="KW-0560">Oxidoreductase</keyword>
<feature type="transmembrane region" description="Helical" evidence="8">
    <location>
        <begin position="105"/>
        <end position="126"/>
    </location>
</feature>
<feature type="transmembrane region" description="Helical" evidence="8">
    <location>
        <begin position="48"/>
        <end position="70"/>
    </location>
</feature>
<dbReference type="EMBL" id="KB932212">
    <property type="protein sequence ID" value="KCV67948.1"/>
    <property type="molecule type" value="Genomic_DNA"/>
</dbReference>
<feature type="transmembrane region" description="Helical" evidence="8">
    <location>
        <begin position="422"/>
        <end position="443"/>
    </location>
</feature>
<organism evidence="10">
    <name type="scientific">Fonticula alba</name>
    <name type="common">Slime mold</name>
    <dbReference type="NCBI Taxonomy" id="691883"/>
    <lineage>
        <taxon>Eukaryota</taxon>
        <taxon>Rotosphaerida</taxon>
        <taxon>Fonticulaceae</taxon>
        <taxon>Fonticula</taxon>
    </lineage>
</organism>
<feature type="region of interest" description="Disordered" evidence="7">
    <location>
        <begin position="509"/>
        <end position="554"/>
    </location>
</feature>
<dbReference type="GO" id="GO:0006643">
    <property type="term" value="P:membrane lipid metabolic process"/>
    <property type="evidence" value="ECO:0007669"/>
    <property type="project" value="TreeGrafter"/>
</dbReference>
<dbReference type="Pfam" id="PF04116">
    <property type="entry name" value="FA_hydroxylase"/>
    <property type="match status" value="1"/>
</dbReference>
<dbReference type="PANTHER" id="PTHR21624:SF1">
    <property type="entry name" value="ALKYLGLYCEROL MONOOXYGENASE"/>
    <property type="match status" value="1"/>
</dbReference>
<dbReference type="GO" id="GO:0050479">
    <property type="term" value="F:glyceryl-ether monooxygenase activity"/>
    <property type="evidence" value="ECO:0007669"/>
    <property type="project" value="TreeGrafter"/>
</dbReference>
<keyword evidence="5" id="KW-0443">Lipid metabolism</keyword>
<feature type="domain" description="Fatty acid hydroxylase" evidence="9">
    <location>
        <begin position="159"/>
        <end position="292"/>
    </location>
</feature>
<comment type="subcellular location">
    <subcellularLocation>
        <location evidence="1">Endomembrane system</location>
        <topology evidence="1">Multi-pass membrane protein</topology>
    </subcellularLocation>
</comment>
<keyword evidence="3 8" id="KW-1133">Transmembrane helix</keyword>